<gene>
    <name evidence="3" type="ORF">AWL63_11355</name>
</gene>
<organism evidence="3 4">
    <name type="scientific">Sphingomonas panacis</name>
    <dbReference type="NCBI Taxonomy" id="1560345"/>
    <lineage>
        <taxon>Bacteria</taxon>
        <taxon>Pseudomonadati</taxon>
        <taxon>Pseudomonadota</taxon>
        <taxon>Alphaproteobacteria</taxon>
        <taxon>Sphingomonadales</taxon>
        <taxon>Sphingomonadaceae</taxon>
        <taxon>Sphingomonas</taxon>
    </lineage>
</organism>
<reference evidence="3 4" key="1">
    <citation type="submission" date="2016-01" db="EMBL/GenBank/DDBJ databases">
        <title>Complete genome and mega plasmid sequence of Sphingomonas panacis DCY99 elicits systemic resistance in rice to Xanthomonas oryzae.</title>
        <authorList>
            <person name="Kim Y.J."/>
            <person name="Yang D.C."/>
            <person name="Sing P."/>
        </authorList>
    </citation>
    <scope>NUCLEOTIDE SEQUENCE [LARGE SCALE GENOMIC DNA]</scope>
    <source>
        <strain evidence="3 4">DCY99</strain>
    </source>
</reference>
<dbReference type="AlphaFoldDB" id="A0A1B3ZAM7"/>
<accession>A0A1B3ZAM7</accession>
<dbReference type="Proteomes" id="UP000094256">
    <property type="component" value="Chromosome"/>
</dbReference>
<keyword evidence="1" id="KW-0732">Signal</keyword>
<evidence type="ECO:0000256" key="1">
    <source>
        <dbReference type="SAM" id="SignalP"/>
    </source>
</evidence>
<keyword evidence="4" id="KW-1185">Reference proteome</keyword>
<evidence type="ECO:0000313" key="4">
    <source>
        <dbReference type="Proteomes" id="UP000094256"/>
    </source>
</evidence>
<name>A0A1B3ZAM7_9SPHN</name>
<evidence type="ECO:0000313" key="3">
    <source>
        <dbReference type="EMBL" id="AOH84475.1"/>
    </source>
</evidence>
<evidence type="ECO:0000259" key="2">
    <source>
        <dbReference type="Pfam" id="PF13590"/>
    </source>
</evidence>
<dbReference type="EMBL" id="CP014168">
    <property type="protein sequence ID" value="AOH84475.1"/>
    <property type="molecule type" value="Genomic_DNA"/>
</dbReference>
<feature type="chain" id="PRO_5008556341" description="DUF4136 domain-containing protein" evidence="1">
    <location>
        <begin position="18"/>
        <end position="207"/>
    </location>
</feature>
<dbReference type="KEGG" id="span:AWL63_11355"/>
<proteinExistence type="predicted"/>
<dbReference type="InterPro" id="IPR025411">
    <property type="entry name" value="DUF4136"/>
</dbReference>
<dbReference type="PROSITE" id="PS51257">
    <property type="entry name" value="PROKAR_LIPOPROTEIN"/>
    <property type="match status" value="1"/>
</dbReference>
<dbReference type="STRING" id="1560345.AWL63_11355"/>
<protein>
    <recommendedName>
        <fullName evidence="2">DUF4136 domain-containing protein</fullName>
    </recommendedName>
</protein>
<dbReference type="RefSeq" id="WP_069205030.1">
    <property type="nucleotide sequence ID" value="NZ_CP014168.1"/>
</dbReference>
<sequence length="207" mass="20875">MKAFIAMAMALPALALAGCATTNGGPVQVTRFHLGAPVVTGTLAVEPMAGGSPASLEFKTYAAAVQTELLNYGYGVPPAGDAGQFLAVVGFTRTTEEDGPAQRSGVSLGLGGGGFTGGGRRGGGGGIGLGGGISFPIGKPKQRYVILTELSVQIKRRSDATVVWEGRARTAAPETAAAAQTDATAHKLANALFRGFPGESGRTITVR</sequence>
<dbReference type="Pfam" id="PF13590">
    <property type="entry name" value="DUF4136"/>
    <property type="match status" value="1"/>
</dbReference>
<feature type="domain" description="DUF4136" evidence="2">
    <location>
        <begin position="54"/>
        <end position="198"/>
    </location>
</feature>
<feature type="signal peptide" evidence="1">
    <location>
        <begin position="1"/>
        <end position="17"/>
    </location>
</feature>